<reference evidence="15" key="3">
    <citation type="submission" date="2016-02" db="EMBL/GenBank/DDBJ databases">
        <authorList>
            <person name="Wen L."/>
            <person name="He K."/>
            <person name="Yang H."/>
        </authorList>
    </citation>
    <scope>NUCLEOTIDE SEQUENCE [LARGE SCALE GENOMIC DNA]</scope>
    <source>
        <strain evidence="15">JCM 15929</strain>
    </source>
</reference>
<name>A0A138AUW7_9ACTN</name>
<evidence type="ECO:0000313" key="13">
    <source>
        <dbReference type="EMBL" id="KXP00549.1"/>
    </source>
</evidence>
<evidence type="ECO:0000313" key="15">
    <source>
        <dbReference type="Proteomes" id="UP000070258"/>
    </source>
</evidence>
<comment type="subcellular location">
    <subcellularLocation>
        <location evidence="1">Cell membrane</location>
        <topology evidence="1">Multi-pass membrane protein</topology>
    </subcellularLocation>
</comment>
<evidence type="ECO:0000256" key="8">
    <source>
        <dbReference type="ARBA" id="ARBA00023136"/>
    </source>
</evidence>
<organism evidence="14 15">
    <name type="scientific">Tsukamurella pseudospumae</name>
    <dbReference type="NCBI Taxonomy" id="239498"/>
    <lineage>
        <taxon>Bacteria</taxon>
        <taxon>Bacillati</taxon>
        <taxon>Actinomycetota</taxon>
        <taxon>Actinomycetes</taxon>
        <taxon>Mycobacteriales</taxon>
        <taxon>Tsukamurellaceae</taxon>
        <taxon>Tsukamurella</taxon>
    </lineage>
</organism>
<dbReference type="Gene3D" id="1.20.1250.20">
    <property type="entry name" value="MFS general substrate transporter like domains"/>
    <property type="match status" value="2"/>
</dbReference>
<keyword evidence="4" id="KW-1003">Cell membrane</keyword>
<comment type="caution">
    <text evidence="14">The sequence shown here is derived from an EMBL/GenBank/DDBJ whole genome shotgun (WGS) entry which is preliminary data.</text>
</comment>
<keyword evidence="7 11" id="KW-1133">Transmembrane helix</keyword>
<evidence type="ECO:0000256" key="4">
    <source>
        <dbReference type="ARBA" id="ARBA00022475"/>
    </source>
</evidence>
<dbReference type="CDD" id="cd17366">
    <property type="entry name" value="MFS_ProP"/>
    <property type="match status" value="1"/>
</dbReference>
<feature type="transmembrane region" description="Helical" evidence="11">
    <location>
        <begin position="326"/>
        <end position="346"/>
    </location>
</feature>
<feature type="domain" description="Major facilitator superfamily (MFS) profile" evidence="12">
    <location>
        <begin position="55"/>
        <end position="471"/>
    </location>
</feature>
<dbReference type="InterPro" id="IPR051084">
    <property type="entry name" value="H+-coupled_symporters"/>
</dbReference>
<sequence>MDRTRTESGELHIAGWGTESVRSSRRRTLARLFRRKPPLTEESITVVDQPMLKRAITAAALGNMMEWFDFGVYAYLATTLGKVFFESLSHTGQLLATFGTFAAAFFVRPLGGIVFGLMGDRVGRQKVLAATMIMMSIGTFAVGVIPSYAAIGMWAPILLLCARLVQGFSTGGEYGGATTFIAEYSPDKRRGFLGSWLDFGTFIGYSCASLLVTVLNAALSEADMLSWGWRIPFFIAGPMGLIGLYLRLKLEDTPAFQAQLDAHEDALKAVQTPQHELRMIITKLWRPLLVCMGLVILYNVTNYMITAYLPTYLTEVAHRTQLTADMLVLLAMLVVVALILIVGHLSDIVGRRAVFATAAVAQIVVAVPAFWLFSHGSLWGPVVACIVFGAVLACFAAPTASTLPALFPTAVRYGALGLGFNVAVSAFGGTTPLITSALVDATKNDLVPGFYLIVSGIVGLIAVIAMRETATQPLLGSAPQVDTPEEATELYEEARDLAAAEH</sequence>
<dbReference type="OrthoDB" id="8953821at2"/>
<evidence type="ECO:0000259" key="12">
    <source>
        <dbReference type="PROSITE" id="PS50850"/>
    </source>
</evidence>
<dbReference type="RefSeq" id="WP_068570105.1">
    <property type="nucleotide sequence ID" value="NZ_LSRE01000007.1"/>
</dbReference>
<feature type="transmembrane region" description="Helical" evidence="11">
    <location>
        <begin position="353"/>
        <end position="373"/>
    </location>
</feature>
<keyword evidence="3" id="KW-0813">Transport</keyword>
<dbReference type="FunFam" id="1.20.1250.20:FF:000001">
    <property type="entry name" value="Dicarboxylate MFS transporter"/>
    <property type="match status" value="1"/>
</dbReference>
<comment type="function">
    <text evidence="9">May be a proton symporter involved in the uptake of osmolytes such as proline and glycine betaine.</text>
</comment>
<dbReference type="InterPro" id="IPR020846">
    <property type="entry name" value="MFS_dom"/>
</dbReference>
<feature type="transmembrane region" description="Helical" evidence="11">
    <location>
        <begin position="284"/>
        <end position="306"/>
    </location>
</feature>
<dbReference type="PROSITE" id="PS50850">
    <property type="entry name" value="MFS"/>
    <property type="match status" value="1"/>
</dbReference>
<comment type="similarity">
    <text evidence="2">Belongs to the major facilitator superfamily. Metabolite:H+ Symporter (MHS) family (TC 2.A.1.6) family.</text>
</comment>
<evidence type="ECO:0000256" key="7">
    <source>
        <dbReference type="ARBA" id="ARBA00022989"/>
    </source>
</evidence>
<dbReference type="GO" id="GO:0005886">
    <property type="term" value="C:plasma membrane"/>
    <property type="evidence" value="ECO:0007669"/>
    <property type="project" value="UniProtKB-SubCell"/>
</dbReference>
<reference evidence="13 16" key="2">
    <citation type="submission" date="2016-02" db="EMBL/GenBank/DDBJ databases">
        <authorList>
            <person name="Teng J.L."/>
            <person name="Tang Y."/>
            <person name="Huang Y."/>
            <person name="Guo F."/>
            <person name="Wei W."/>
            <person name="Chen J.H."/>
            <person name="Wong S.Y."/>
            <person name="Lau S.K."/>
            <person name="Woo P.C."/>
        </authorList>
    </citation>
    <scope>NUCLEOTIDE SEQUENCE [LARGE SCALE GENOMIC DNA]</scope>
    <source>
        <strain evidence="13 16">JCM 13375</strain>
    </source>
</reference>
<feature type="transmembrane region" description="Helical" evidence="11">
    <location>
        <begin position="446"/>
        <end position="466"/>
    </location>
</feature>
<dbReference type="PANTHER" id="PTHR43528">
    <property type="entry name" value="ALPHA-KETOGLUTARATE PERMEASE"/>
    <property type="match status" value="1"/>
</dbReference>
<feature type="transmembrane region" description="Helical" evidence="11">
    <location>
        <begin position="192"/>
        <end position="215"/>
    </location>
</feature>
<keyword evidence="5 11" id="KW-0812">Transmembrane</keyword>
<feature type="transmembrane region" description="Helical" evidence="11">
    <location>
        <begin position="55"/>
        <end position="76"/>
    </location>
</feature>
<evidence type="ECO:0000256" key="2">
    <source>
        <dbReference type="ARBA" id="ARBA00008240"/>
    </source>
</evidence>
<accession>A0A138AUW7</accession>
<feature type="transmembrane region" description="Helical" evidence="11">
    <location>
        <begin position="96"/>
        <end position="115"/>
    </location>
</feature>
<keyword evidence="8 11" id="KW-0472">Membrane</keyword>
<feature type="transmembrane region" description="Helical" evidence="11">
    <location>
        <begin position="151"/>
        <end position="171"/>
    </location>
</feature>
<dbReference type="EMBL" id="LSRF01000006">
    <property type="protein sequence ID" value="KXP14213.1"/>
    <property type="molecule type" value="Genomic_DNA"/>
</dbReference>
<evidence type="ECO:0000256" key="5">
    <source>
        <dbReference type="ARBA" id="ARBA00022692"/>
    </source>
</evidence>
<feature type="transmembrane region" description="Helical" evidence="11">
    <location>
        <begin position="127"/>
        <end position="145"/>
    </location>
</feature>
<dbReference type="InterPro" id="IPR036259">
    <property type="entry name" value="MFS_trans_sf"/>
</dbReference>
<protein>
    <recommendedName>
        <fullName evidence="10">Putative proline/betaine transporter</fullName>
    </recommendedName>
</protein>
<dbReference type="InterPro" id="IPR005828">
    <property type="entry name" value="MFS_sugar_transport-like"/>
</dbReference>
<reference evidence="14" key="1">
    <citation type="submission" date="2016-02" db="EMBL/GenBank/DDBJ databases">
        <authorList>
            <person name="Teng J.L."/>
            <person name="Yang Y."/>
            <person name="Huang Y."/>
            <person name="Guo F."/>
            <person name="Wei W."/>
            <person name="Chen J.H."/>
            <person name="Wong S.Y."/>
            <person name="Lau S.K."/>
            <person name="Woo P.C."/>
        </authorList>
    </citation>
    <scope>NUCLEOTIDE SEQUENCE</scope>
    <source>
        <strain evidence="14">JCM 15929</strain>
    </source>
</reference>
<dbReference type="PROSITE" id="PS00217">
    <property type="entry name" value="SUGAR_TRANSPORT_2"/>
    <property type="match status" value="1"/>
</dbReference>
<feature type="transmembrane region" description="Helical" evidence="11">
    <location>
        <begin position="227"/>
        <end position="246"/>
    </location>
</feature>
<dbReference type="InterPro" id="IPR005829">
    <property type="entry name" value="Sugar_transporter_CS"/>
</dbReference>
<dbReference type="GO" id="GO:0015293">
    <property type="term" value="F:symporter activity"/>
    <property type="evidence" value="ECO:0007669"/>
    <property type="project" value="UniProtKB-KW"/>
</dbReference>
<dbReference type="Proteomes" id="UP000070409">
    <property type="component" value="Unassembled WGS sequence"/>
</dbReference>
<dbReference type="AlphaFoldDB" id="A0A138AUW7"/>
<dbReference type="EMBL" id="LSRE01000007">
    <property type="protein sequence ID" value="KXP00549.1"/>
    <property type="molecule type" value="Genomic_DNA"/>
</dbReference>
<evidence type="ECO:0000256" key="11">
    <source>
        <dbReference type="SAM" id="Phobius"/>
    </source>
</evidence>
<evidence type="ECO:0000313" key="16">
    <source>
        <dbReference type="Proteomes" id="UP000070409"/>
    </source>
</evidence>
<dbReference type="SUPFAM" id="SSF103473">
    <property type="entry name" value="MFS general substrate transporter"/>
    <property type="match status" value="1"/>
</dbReference>
<evidence type="ECO:0000256" key="1">
    <source>
        <dbReference type="ARBA" id="ARBA00004651"/>
    </source>
</evidence>
<dbReference type="Pfam" id="PF00083">
    <property type="entry name" value="Sugar_tr"/>
    <property type="match status" value="1"/>
</dbReference>
<evidence type="ECO:0000313" key="14">
    <source>
        <dbReference type="EMBL" id="KXP14213.1"/>
    </source>
</evidence>
<proteinExistence type="inferred from homology"/>
<evidence type="ECO:0000256" key="9">
    <source>
        <dbReference type="ARBA" id="ARBA00037295"/>
    </source>
</evidence>
<keyword evidence="6" id="KW-0769">Symport</keyword>
<evidence type="ECO:0000256" key="10">
    <source>
        <dbReference type="ARBA" id="ARBA00039918"/>
    </source>
</evidence>
<gene>
    <name evidence="14" type="ORF">AXK60_21240</name>
    <name evidence="13" type="ORF">AXK61_15285</name>
</gene>
<dbReference type="PANTHER" id="PTHR43528:SF1">
    <property type="entry name" value="ALPHA-KETOGLUTARATE PERMEASE"/>
    <property type="match status" value="1"/>
</dbReference>
<feature type="transmembrane region" description="Helical" evidence="11">
    <location>
        <begin position="379"/>
        <end position="401"/>
    </location>
</feature>
<dbReference type="Proteomes" id="UP000070258">
    <property type="component" value="Unassembled WGS sequence"/>
</dbReference>
<evidence type="ECO:0000256" key="3">
    <source>
        <dbReference type="ARBA" id="ARBA00022448"/>
    </source>
</evidence>
<evidence type="ECO:0000256" key="6">
    <source>
        <dbReference type="ARBA" id="ARBA00022847"/>
    </source>
</evidence>
<feature type="transmembrane region" description="Helical" evidence="11">
    <location>
        <begin position="413"/>
        <end position="434"/>
    </location>
</feature>
<keyword evidence="16" id="KW-1185">Reference proteome</keyword>